<reference evidence="3" key="1">
    <citation type="journal article" date="2004" name="Environ. Microbiol.">
        <title>The genome of Desulfotalea psychrophila, a sulfate-reducing bacterium from permanently cold Arctic sediments.</title>
        <authorList>
            <person name="Rabus R."/>
            <person name="Ruepp A."/>
            <person name="Frickey T."/>
            <person name="Rattei T."/>
            <person name="Fartmann B."/>
            <person name="Stark M."/>
            <person name="Bauer M."/>
            <person name="Zibat A."/>
            <person name="Lombardot T."/>
            <person name="Becker I."/>
            <person name="Amann J."/>
            <person name="Gellner K."/>
            <person name="Teeling H."/>
            <person name="Leuschner W.D."/>
            <person name="Gloeckner F.-O."/>
            <person name="Lupas A.N."/>
            <person name="Amann R."/>
            <person name="Klenk H.-P."/>
        </authorList>
    </citation>
    <scope>NUCLEOTIDE SEQUENCE [LARGE SCALE GENOMIC DNA]</scope>
    <source>
        <strain evidence="3">DSM 12343 / LSv54</strain>
    </source>
</reference>
<sequence>MSKKSLPAFLTLLLTLSSLFLPQAQAQDPEKQAILSQLTAANSQKDLLLFGNLENSFNERAVASLKNGIALHCDFFVELYKTAPNWPDELINNKTFKHSISYNTLKDDYVIKLQEKKEHNIRSASLHEAQKIFQQLNDVQVVPLSQLIPDQQYTIRIRAELSQESLPPGVTNILPFVTSSNIKTKWYPIEFKY</sequence>
<dbReference type="AlphaFoldDB" id="Q6AJD0"/>
<name>Q6AJD0_DESPS</name>
<evidence type="ECO:0000313" key="3">
    <source>
        <dbReference type="Proteomes" id="UP000000602"/>
    </source>
</evidence>
<dbReference type="Pfam" id="PF14334">
    <property type="entry name" value="DUF4390"/>
    <property type="match status" value="1"/>
</dbReference>
<evidence type="ECO:0000313" key="2">
    <source>
        <dbReference type="EMBL" id="CAG37550.1"/>
    </source>
</evidence>
<keyword evidence="1" id="KW-0732">Signal</keyword>
<gene>
    <name evidence="2" type="ordered locus">DP2821</name>
</gene>
<evidence type="ECO:0000256" key="1">
    <source>
        <dbReference type="SAM" id="SignalP"/>
    </source>
</evidence>
<protein>
    <recommendedName>
        <fullName evidence="4">DUF4390 domain-containing protein</fullName>
    </recommendedName>
</protein>
<accession>Q6AJD0</accession>
<organism evidence="2 3">
    <name type="scientific">Desulfotalea psychrophila (strain LSv54 / DSM 12343)</name>
    <dbReference type="NCBI Taxonomy" id="177439"/>
    <lineage>
        <taxon>Bacteria</taxon>
        <taxon>Pseudomonadati</taxon>
        <taxon>Thermodesulfobacteriota</taxon>
        <taxon>Desulfobulbia</taxon>
        <taxon>Desulfobulbales</taxon>
        <taxon>Desulfocapsaceae</taxon>
        <taxon>Desulfotalea</taxon>
    </lineage>
</organism>
<dbReference type="RefSeq" id="WP_011190062.1">
    <property type="nucleotide sequence ID" value="NC_006138.1"/>
</dbReference>
<dbReference type="HOGENOM" id="CLU_070058_3_0_7"/>
<dbReference type="OrthoDB" id="5431158at2"/>
<feature type="signal peptide" evidence="1">
    <location>
        <begin position="1"/>
        <end position="26"/>
    </location>
</feature>
<dbReference type="EMBL" id="CR522870">
    <property type="protein sequence ID" value="CAG37550.1"/>
    <property type="molecule type" value="Genomic_DNA"/>
</dbReference>
<proteinExistence type="predicted"/>
<feature type="chain" id="PRO_5004270369" description="DUF4390 domain-containing protein" evidence="1">
    <location>
        <begin position="27"/>
        <end position="193"/>
    </location>
</feature>
<keyword evidence="3" id="KW-1185">Reference proteome</keyword>
<dbReference type="KEGG" id="dps:DP2821"/>
<dbReference type="InterPro" id="IPR025500">
    <property type="entry name" value="DUF4390"/>
</dbReference>
<dbReference type="Proteomes" id="UP000000602">
    <property type="component" value="Chromosome"/>
</dbReference>
<dbReference type="STRING" id="177439.DP2821"/>
<evidence type="ECO:0008006" key="4">
    <source>
        <dbReference type="Google" id="ProtNLM"/>
    </source>
</evidence>